<name>A0ABY5NR44_9FLAO</name>
<protein>
    <submittedName>
        <fullName evidence="2">Uncharacterized protein</fullName>
    </submittedName>
</protein>
<keyword evidence="1" id="KW-0812">Transmembrane</keyword>
<dbReference type="RefSeq" id="WP_257498960.1">
    <property type="nucleotide sequence ID" value="NZ_CP102382.1"/>
</dbReference>
<keyword evidence="1" id="KW-0472">Membrane</keyword>
<dbReference type="EMBL" id="CP102382">
    <property type="protein sequence ID" value="UUV21038.1"/>
    <property type="molecule type" value="Genomic_DNA"/>
</dbReference>
<sequence>MNKATKILIIQFLCFAVIFLAARVIIVNFNLLSGLWIPIVSGVAAILLAPQFKVFKVDGKETVFVAWLFSKKGKPVNWL</sequence>
<feature type="transmembrane region" description="Helical" evidence="1">
    <location>
        <begin position="7"/>
        <end position="26"/>
    </location>
</feature>
<proteinExistence type="predicted"/>
<evidence type="ECO:0000313" key="3">
    <source>
        <dbReference type="Proteomes" id="UP001317001"/>
    </source>
</evidence>
<reference evidence="2 3" key="1">
    <citation type="submission" date="2022-08" db="EMBL/GenBank/DDBJ databases">
        <title>Myroides zhujiangensis sp. nov., a novel bacterium isolated from sediment in the Pearl River Estuary.</title>
        <authorList>
            <person name="Cui L."/>
        </authorList>
    </citation>
    <scope>NUCLEOTIDE SEQUENCE [LARGE SCALE GENOMIC DNA]</scope>
    <source>
        <strain evidence="2 3">SCSIO 72103</strain>
    </source>
</reference>
<organism evidence="2 3">
    <name type="scientific">Paenimyroides aestuarii</name>
    <dbReference type="NCBI Taxonomy" id="2968490"/>
    <lineage>
        <taxon>Bacteria</taxon>
        <taxon>Pseudomonadati</taxon>
        <taxon>Bacteroidota</taxon>
        <taxon>Flavobacteriia</taxon>
        <taxon>Flavobacteriales</taxon>
        <taxon>Flavobacteriaceae</taxon>
        <taxon>Paenimyroides</taxon>
    </lineage>
</organism>
<keyword evidence="1" id="KW-1133">Transmembrane helix</keyword>
<keyword evidence="3" id="KW-1185">Reference proteome</keyword>
<feature type="transmembrane region" description="Helical" evidence="1">
    <location>
        <begin position="32"/>
        <end position="50"/>
    </location>
</feature>
<evidence type="ECO:0000313" key="2">
    <source>
        <dbReference type="EMBL" id="UUV21038.1"/>
    </source>
</evidence>
<dbReference type="Proteomes" id="UP001317001">
    <property type="component" value="Chromosome"/>
</dbReference>
<gene>
    <name evidence="2" type="ORF">NPX36_12020</name>
</gene>
<accession>A0ABY5NR44</accession>
<evidence type="ECO:0000256" key="1">
    <source>
        <dbReference type="SAM" id="Phobius"/>
    </source>
</evidence>